<evidence type="ECO:0000259" key="2">
    <source>
        <dbReference type="Pfam" id="PF00775"/>
    </source>
</evidence>
<feature type="region of interest" description="Disordered" evidence="1">
    <location>
        <begin position="1"/>
        <end position="21"/>
    </location>
</feature>
<sequence>MTTTATRPTYEGRPLPRPDEEVVDQGLGFDISTLLARRQVLEALGSISGFRAANGASADPFSTADGEVLDETAGPSGAGSHGHDLLARSGIVRADIRSSLGPAGGTAEGVPMELELTVIDLASGGAPLAGAAVYVWHCDRSGGYSMYSTGIATEDYLRGVQVADADGAVRFTSIVPACYAGRWPHIHFEVYRDEASVTDVANVVAGSPVALPQDMCHAVFAEPGYEQSVTNLTHVTLGTDNVYRDDGGASRPAMVSGDVDTGYHVSLAVGVAVTSTATGAGAPRSR</sequence>
<dbReference type="InterPro" id="IPR000627">
    <property type="entry name" value="Intradiol_dOase_C"/>
</dbReference>
<keyword evidence="3" id="KW-0560">Oxidoreductase</keyword>
<reference evidence="4" key="1">
    <citation type="journal article" date="2019" name="Int. J. Syst. Evol. Microbiol.">
        <title>The Global Catalogue of Microorganisms (GCM) 10K type strain sequencing project: providing services to taxonomists for standard genome sequencing and annotation.</title>
        <authorList>
            <consortium name="The Broad Institute Genomics Platform"/>
            <consortium name="The Broad Institute Genome Sequencing Center for Infectious Disease"/>
            <person name="Wu L."/>
            <person name="Ma J."/>
        </authorList>
    </citation>
    <scope>NUCLEOTIDE SEQUENCE [LARGE SCALE GENOMIC DNA]</scope>
    <source>
        <strain evidence="4">JCM 17810</strain>
    </source>
</reference>
<dbReference type="Proteomes" id="UP001500622">
    <property type="component" value="Unassembled WGS sequence"/>
</dbReference>
<comment type="caution">
    <text evidence="3">The sequence shown here is derived from an EMBL/GenBank/DDBJ whole genome shotgun (WGS) entry which is preliminary data.</text>
</comment>
<dbReference type="InterPro" id="IPR015889">
    <property type="entry name" value="Intradiol_dOase_core"/>
</dbReference>
<dbReference type="SUPFAM" id="SSF49482">
    <property type="entry name" value="Aromatic compound dioxygenase"/>
    <property type="match status" value="1"/>
</dbReference>
<evidence type="ECO:0000313" key="3">
    <source>
        <dbReference type="EMBL" id="GAA4425195.1"/>
    </source>
</evidence>
<gene>
    <name evidence="3" type="ORF">GCM10023169_22600</name>
</gene>
<dbReference type="PANTHER" id="PTHR34315:SF1">
    <property type="entry name" value="INTRADIOL RING-CLEAVAGE DIOXYGENASES DOMAIN-CONTAINING PROTEIN-RELATED"/>
    <property type="match status" value="1"/>
</dbReference>
<evidence type="ECO:0000256" key="1">
    <source>
        <dbReference type="SAM" id="MobiDB-lite"/>
    </source>
</evidence>
<keyword evidence="3" id="KW-0223">Dioxygenase</keyword>
<accession>A0ABP8LB77</accession>
<dbReference type="GO" id="GO:0051213">
    <property type="term" value="F:dioxygenase activity"/>
    <property type="evidence" value="ECO:0007669"/>
    <property type="project" value="UniProtKB-KW"/>
</dbReference>
<dbReference type="RefSeq" id="WP_345216362.1">
    <property type="nucleotide sequence ID" value="NZ_BAABGN010000009.1"/>
</dbReference>
<dbReference type="PANTHER" id="PTHR34315">
    <property type="match status" value="1"/>
</dbReference>
<name>A0ABP8LB77_9MICO</name>
<proteinExistence type="predicted"/>
<protein>
    <submittedName>
        <fullName evidence="3">Intradiol ring-cleavage dioxygenase</fullName>
    </submittedName>
</protein>
<organism evidence="3 4">
    <name type="scientific">Georgenia halophila</name>
    <dbReference type="NCBI Taxonomy" id="620889"/>
    <lineage>
        <taxon>Bacteria</taxon>
        <taxon>Bacillati</taxon>
        <taxon>Actinomycetota</taxon>
        <taxon>Actinomycetes</taxon>
        <taxon>Micrococcales</taxon>
        <taxon>Bogoriellaceae</taxon>
        <taxon>Georgenia</taxon>
    </lineage>
</organism>
<dbReference type="Gene3D" id="2.60.130.10">
    <property type="entry name" value="Aromatic compound dioxygenase"/>
    <property type="match status" value="1"/>
</dbReference>
<keyword evidence="4" id="KW-1185">Reference proteome</keyword>
<dbReference type="EMBL" id="BAABGN010000009">
    <property type="protein sequence ID" value="GAA4425195.1"/>
    <property type="molecule type" value="Genomic_DNA"/>
</dbReference>
<feature type="domain" description="Intradiol ring-cleavage dioxygenases" evidence="2">
    <location>
        <begin position="105"/>
        <end position="180"/>
    </location>
</feature>
<dbReference type="Pfam" id="PF00775">
    <property type="entry name" value="Dioxygenase_C"/>
    <property type="match status" value="1"/>
</dbReference>
<evidence type="ECO:0000313" key="4">
    <source>
        <dbReference type="Proteomes" id="UP001500622"/>
    </source>
</evidence>